<sequence>MVFYMIHLDFYLLSHYQIRGHFSIKSKIPLLFLHSQGAEKDLHLMLDS</sequence>
<protein>
    <submittedName>
        <fullName evidence="1">Uncharacterized protein</fullName>
    </submittedName>
</protein>
<dbReference type="AlphaFoldDB" id="A0A8B0SUV6"/>
<proteinExistence type="predicted"/>
<geneLocation type="plasmid" evidence="1">
    <name>p17-15-vir-like</name>
</geneLocation>
<reference evidence="1" key="1">
    <citation type="submission" date="2020-01" db="EMBL/GenBank/DDBJ databases">
        <authorList>
            <person name="Qin S."/>
        </authorList>
    </citation>
    <scope>NUCLEOTIDE SEQUENCE</scope>
    <source>
        <strain evidence="1">CVir17-16-YZ6g</strain>
        <plasmid evidence="1">p17-15-vir-like</plasmid>
    </source>
</reference>
<dbReference type="EMBL" id="MN956836">
    <property type="protein sequence ID" value="QTX14644.1"/>
    <property type="molecule type" value="Genomic_DNA"/>
</dbReference>
<name>A0A8B0SUV6_KLEPN</name>
<keyword evidence="1" id="KW-0614">Plasmid</keyword>
<evidence type="ECO:0000313" key="1">
    <source>
        <dbReference type="EMBL" id="QTX14644.1"/>
    </source>
</evidence>
<organism evidence="1">
    <name type="scientific">Klebsiella pneumoniae</name>
    <dbReference type="NCBI Taxonomy" id="573"/>
    <lineage>
        <taxon>Bacteria</taxon>
        <taxon>Pseudomonadati</taxon>
        <taxon>Pseudomonadota</taxon>
        <taxon>Gammaproteobacteria</taxon>
        <taxon>Enterobacterales</taxon>
        <taxon>Enterobacteriaceae</taxon>
        <taxon>Klebsiella/Raoultella group</taxon>
        <taxon>Klebsiella</taxon>
        <taxon>Klebsiella pneumoniae complex</taxon>
    </lineage>
</organism>
<accession>A0A8B0SUV6</accession>